<proteinExistence type="predicted"/>
<comment type="caution">
    <text evidence="1">The sequence shown here is derived from an EMBL/GenBank/DDBJ whole genome shotgun (WGS) entry which is preliminary data.</text>
</comment>
<dbReference type="RefSeq" id="WP_066182080.1">
    <property type="nucleotide sequence ID" value="NZ_LQZT01000042.1"/>
</dbReference>
<organism evidence="1 2">
    <name type="scientific">Hoeflea olei</name>
    <dbReference type="NCBI Taxonomy" id="1480615"/>
    <lineage>
        <taxon>Bacteria</taxon>
        <taxon>Pseudomonadati</taxon>
        <taxon>Pseudomonadota</taxon>
        <taxon>Alphaproteobacteria</taxon>
        <taxon>Hyphomicrobiales</taxon>
        <taxon>Rhizobiaceae</taxon>
        <taxon>Hoeflea</taxon>
    </lineage>
</organism>
<accession>A0A1C1YRU8</accession>
<protein>
    <submittedName>
        <fullName evidence="1">Uncharacterized protein</fullName>
    </submittedName>
</protein>
<sequence>MTDRKSELATMCRLEIRRTATLIRMGINDADKEAADVIDAEFWSMLARIREKQVTEADLPMLRELVLAELWPLTSDVGYSRQRSL</sequence>
<dbReference type="EMBL" id="LQZT01000042">
    <property type="protein sequence ID" value="OCW56249.1"/>
    <property type="molecule type" value="Genomic_DNA"/>
</dbReference>
<dbReference type="STRING" id="1480615.AWJ14_19335"/>
<dbReference type="AlphaFoldDB" id="A0A1C1YRU8"/>
<dbReference type="Proteomes" id="UP000094795">
    <property type="component" value="Unassembled WGS sequence"/>
</dbReference>
<reference evidence="1 2" key="1">
    <citation type="submission" date="2015-12" db="EMBL/GenBank/DDBJ databases">
        <authorList>
            <person name="Shamseldin A."/>
            <person name="Moawad H."/>
            <person name="Abd El-Rahim W.M."/>
            <person name="Sadowsky M.J."/>
        </authorList>
    </citation>
    <scope>NUCLEOTIDE SEQUENCE [LARGE SCALE GENOMIC DNA]</scope>
    <source>
        <strain evidence="1 2">JC234</strain>
    </source>
</reference>
<name>A0A1C1YRU8_9HYPH</name>
<keyword evidence="2" id="KW-1185">Reference proteome</keyword>
<gene>
    <name evidence="1" type="ORF">AWJ14_19335</name>
</gene>
<evidence type="ECO:0000313" key="1">
    <source>
        <dbReference type="EMBL" id="OCW56249.1"/>
    </source>
</evidence>
<evidence type="ECO:0000313" key="2">
    <source>
        <dbReference type="Proteomes" id="UP000094795"/>
    </source>
</evidence>
<dbReference type="OrthoDB" id="8342511at2"/>